<proteinExistence type="predicted"/>
<evidence type="ECO:0000313" key="2">
    <source>
        <dbReference type="EMBL" id="QNQ08174.1"/>
    </source>
</evidence>
<dbReference type="RefSeq" id="WP_187760503.1">
    <property type="nucleotide sequence ID" value="NZ_CP061038.1"/>
</dbReference>
<dbReference type="Proteomes" id="UP000516148">
    <property type="component" value="Chromosome"/>
</dbReference>
<reference evidence="2 3" key="1">
    <citation type="submission" date="2020-09" db="EMBL/GenBank/DDBJ databases">
        <title>Sphingomonas sp., a new species isolated from pork steak.</title>
        <authorList>
            <person name="Heidler von Heilborn D."/>
        </authorList>
    </citation>
    <scope>NUCLEOTIDE SEQUENCE [LARGE SCALE GENOMIC DNA]</scope>
    <source>
        <strain evidence="3">S8-3T</strain>
    </source>
</reference>
<keyword evidence="3" id="KW-1185">Reference proteome</keyword>
<dbReference type="EMBL" id="CP061038">
    <property type="protein sequence ID" value="QNQ08174.1"/>
    <property type="molecule type" value="Genomic_DNA"/>
</dbReference>
<evidence type="ECO:0000313" key="3">
    <source>
        <dbReference type="Proteomes" id="UP000516148"/>
    </source>
</evidence>
<sequence>MQQHFDQDPSADPIEPADLPVADTDTPAPAGDPVGDDLADIAPADPAMADQPGETAAPSPGPSVTPAMTPPMAPDADDAGAAQRRIRMQLYSRMMTDLQVLTGDKRMATDAEIDEALTRAARALGVWRPAAQDAVWQKPASDPLNGDMAPPRLHDAAIFTREDPRSVSTPSGLDAGASAGQARFDTGFGNPPPVYALDSGAERQPPETAQRGNAGGIYGRSAKPAKDYNKIRLGPKDMAYQRNLIPFDNDIIENTLLPSGRRKKELEKLITQGKADDIISRYFQIEYSRDFTSNNPLRAEAHRNLIASLRLLVGTGVGQRLLLNMAYKGARQKVVLSPVGETQAVSGEGSAILFNFRQVGEVEDLPKDIPQTYRLAIAVAHELGHSILGYSDPAKMRGANWPAMSEFVKMSKPEQKTIIDTMLPNTMGDSVKYVENALRAELNVIPRKSYLLERHWRPFYDVYEKNK</sequence>
<feature type="region of interest" description="Disordered" evidence="1">
    <location>
        <begin position="1"/>
        <end position="81"/>
    </location>
</feature>
<name>A0A7H0LES1_9SPHN</name>
<dbReference type="AlphaFoldDB" id="A0A7H0LES1"/>
<accession>A0A7H0LES1</accession>
<evidence type="ECO:0000256" key="1">
    <source>
        <dbReference type="SAM" id="MobiDB-lite"/>
    </source>
</evidence>
<feature type="region of interest" description="Disordered" evidence="1">
    <location>
        <begin position="196"/>
        <end position="221"/>
    </location>
</feature>
<protein>
    <submittedName>
        <fullName evidence="2">Uncharacterized protein</fullName>
    </submittedName>
</protein>
<gene>
    <name evidence="2" type="ORF">H3Z74_15550</name>
</gene>
<organism evidence="2 3">
    <name type="scientific">Sphingomonas alpina</name>
    <dbReference type="NCBI Taxonomy" id="653931"/>
    <lineage>
        <taxon>Bacteria</taxon>
        <taxon>Pseudomonadati</taxon>
        <taxon>Pseudomonadota</taxon>
        <taxon>Alphaproteobacteria</taxon>
        <taxon>Sphingomonadales</taxon>
        <taxon>Sphingomonadaceae</taxon>
        <taxon>Sphingomonas</taxon>
    </lineage>
</organism>
<feature type="compositionally biased region" description="Low complexity" evidence="1">
    <location>
        <begin position="40"/>
        <end position="52"/>
    </location>
</feature>
<dbReference type="KEGG" id="spap:H3Z74_15550"/>
<feature type="compositionally biased region" description="Pro residues" evidence="1">
    <location>
        <begin position="59"/>
        <end position="73"/>
    </location>
</feature>